<dbReference type="Proteomes" id="UP000184356">
    <property type="component" value="Unassembled WGS sequence"/>
</dbReference>
<name>A0A1L9TER2_9EURO</name>
<dbReference type="RefSeq" id="XP_040701726.1">
    <property type="nucleotide sequence ID" value="XM_040839738.1"/>
</dbReference>
<accession>A0A1L9TER2</accession>
<dbReference type="EMBL" id="KV878587">
    <property type="protein sequence ID" value="OJJ57920.1"/>
    <property type="molecule type" value="Genomic_DNA"/>
</dbReference>
<dbReference type="GeneID" id="63755811"/>
<protein>
    <submittedName>
        <fullName evidence="1">Uncharacterized protein</fullName>
    </submittedName>
</protein>
<reference evidence="2" key="1">
    <citation type="journal article" date="2017" name="Genome Biol.">
        <title>Comparative genomics reveals high biological diversity and specific adaptations in the industrially and medically important fungal genus Aspergillus.</title>
        <authorList>
            <person name="de Vries R.P."/>
            <person name="Riley R."/>
            <person name="Wiebenga A."/>
            <person name="Aguilar-Osorio G."/>
            <person name="Amillis S."/>
            <person name="Uchima C.A."/>
            <person name="Anderluh G."/>
            <person name="Asadollahi M."/>
            <person name="Askin M."/>
            <person name="Barry K."/>
            <person name="Battaglia E."/>
            <person name="Bayram O."/>
            <person name="Benocci T."/>
            <person name="Braus-Stromeyer S.A."/>
            <person name="Caldana C."/>
            <person name="Canovas D."/>
            <person name="Cerqueira G.C."/>
            <person name="Chen F."/>
            <person name="Chen W."/>
            <person name="Choi C."/>
            <person name="Clum A."/>
            <person name="Dos Santos R.A."/>
            <person name="Damasio A.R."/>
            <person name="Diallinas G."/>
            <person name="Emri T."/>
            <person name="Fekete E."/>
            <person name="Flipphi M."/>
            <person name="Freyberg S."/>
            <person name="Gallo A."/>
            <person name="Gournas C."/>
            <person name="Habgood R."/>
            <person name="Hainaut M."/>
            <person name="Harispe M.L."/>
            <person name="Henrissat B."/>
            <person name="Hilden K.S."/>
            <person name="Hope R."/>
            <person name="Hossain A."/>
            <person name="Karabika E."/>
            <person name="Karaffa L."/>
            <person name="Karanyi Z."/>
            <person name="Krasevec N."/>
            <person name="Kuo A."/>
            <person name="Kusch H."/>
            <person name="LaButti K."/>
            <person name="Lagendijk E.L."/>
            <person name="Lapidus A."/>
            <person name="Levasseur A."/>
            <person name="Lindquist E."/>
            <person name="Lipzen A."/>
            <person name="Logrieco A.F."/>
            <person name="MacCabe A."/>
            <person name="Maekelae M.R."/>
            <person name="Malavazi I."/>
            <person name="Melin P."/>
            <person name="Meyer V."/>
            <person name="Mielnichuk N."/>
            <person name="Miskei M."/>
            <person name="Molnar A.P."/>
            <person name="Mule G."/>
            <person name="Ngan C.Y."/>
            <person name="Orejas M."/>
            <person name="Orosz E."/>
            <person name="Ouedraogo J.P."/>
            <person name="Overkamp K.M."/>
            <person name="Park H.-S."/>
            <person name="Perrone G."/>
            <person name="Piumi F."/>
            <person name="Punt P.J."/>
            <person name="Ram A.F."/>
            <person name="Ramon A."/>
            <person name="Rauscher S."/>
            <person name="Record E."/>
            <person name="Riano-Pachon D.M."/>
            <person name="Robert V."/>
            <person name="Roehrig J."/>
            <person name="Ruller R."/>
            <person name="Salamov A."/>
            <person name="Salih N.S."/>
            <person name="Samson R.A."/>
            <person name="Sandor E."/>
            <person name="Sanguinetti M."/>
            <person name="Schuetze T."/>
            <person name="Sepcic K."/>
            <person name="Shelest E."/>
            <person name="Sherlock G."/>
            <person name="Sophianopoulou V."/>
            <person name="Squina F.M."/>
            <person name="Sun H."/>
            <person name="Susca A."/>
            <person name="Todd R.B."/>
            <person name="Tsang A."/>
            <person name="Unkles S.E."/>
            <person name="van de Wiele N."/>
            <person name="van Rossen-Uffink D."/>
            <person name="Oliveira J.V."/>
            <person name="Vesth T.C."/>
            <person name="Visser J."/>
            <person name="Yu J.-H."/>
            <person name="Zhou M."/>
            <person name="Andersen M.R."/>
            <person name="Archer D.B."/>
            <person name="Baker S.E."/>
            <person name="Benoit I."/>
            <person name="Brakhage A.A."/>
            <person name="Braus G.H."/>
            <person name="Fischer R."/>
            <person name="Frisvad J.C."/>
            <person name="Goldman G.H."/>
            <person name="Houbraken J."/>
            <person name="Oakley B."/>
            <person name="Pocsi I."/>
            <person name="Scazzocchio C."/>
            <person name="Seiboth B."/>
            <person name="vanKuyk P.A."/>
            <person name="Wortman J."/>
            <person name="Dyer P.S."/>
            <person name="Grigoriev I.V."/>
        </authorList>
    </citation>
    <scope>NUCLEOTIDE SEQUENCE [LARGE SCALE GENOMIC DNA]</scope>
    <source>
        <strain evidence="2">CBS 593.65</strain>
    </source>
</reference>
<gene>
    <name evidence="1" type="ORF">ASPSYDRAFT_1018177</name>
</gene>
<dbReference type="OrthoDB" id="4494726at2759"/>
<sequence length="644" mass="73431">MESDDSSRINVDNNVAATPAREAEVDPGFICLADTKTNSLMALHLERVDDLPEYPVSHEHGHVYAVEAGGRSREELVRMIHNVQYAWSQPYGQNGRQVFSPYLACYARKWTWKCSGIYCCEFLDQKIRSHHHTAVDESIWQEIEKHQGPAKLIESDMRKRDAYSYYRSKVTLFKINRACIDQLPDCKPVFRRSAHMPAPYIGCSNDTDDCLSKHHRPAGPVPATLDIEFLEELFNKGLLPPAEVCGTIEPVSSRKKYCGRDHPQGRGKLIHTPCEVIFNALVPVDLEGCPYVAFSSHGVHRHPPPLPSQTPKRIPKGISDVEVQKRDRGLTTKEFLESPGLADFCRKHNASSLAEIHPSFADNRLVTRLIRKVRLESEQSREDFNGLARLTETDKELSEYIKECYMDKGDFMVFCAYNDQIRLLSQTISFDIDDSVKRVRSKVMHEISFTTFLPQQNKLITFLRVFTSFNSTESYCLLFKRAFGLVEKVSLFPVQFKHINGLGLADIMVDSGTAHAGLGQYLSEIDPEHRASSWHLENACTRKTRAEIATLRQPTDTGEQVPRIMQSFASGRPGAREKYSTLAQMVQPPAKADRDDITQYKDFLHASIHRPYRNPALGAIHYYLQLEHGQGEYCIVWRIKPRYR</sequence>
<keyword evidence="2" id="KW-1185">Reference proteome</keyword>
<evidence type="ECO:0000313" key="1">
    <source>
        <dbReference type="EMBL" id="OJJ57920.1"/>
    </source>
</evidence>
<dbReference type="VEuPathDB" id="FungiDB:ASPSYDRAFT_1018177"/>
<dbReference type="AlphaFoldDB" id="A0A1L9TER2"/>
<evidence type="ECO:0000313" key="2">
    <source>
        <dbReference type="Proteomes" id="UP000184356"/>
    </source>
</evidence>
<proteinExistence type="predicted"/>
<organism evidence="1 2">
    <name type="scientific">Aspergillus sydowii CBS 593.65</name>
    <dbReference type="NCBI Taxonomy" id="1036612"/>
    <lineage>
        <taxon>Eukaryota</taxon>
        <taxon>Fungi</taxon>
        <taxon>Dikarya</taxon>
        <taxon>Ascomycota</taxon>
        <taxon>Pezizomycotina</taxon>
        <taxon>Eurotiomycetes</taxon>
        <taxon>Eurotiomycetidae</taxon>
        <taxon>Eurotiales</taxon>
        <taxon>Aspergillaceae</taxon>
        <taxon>Aspergillus</taxon>
        <taxon>Aspergillus subgen. Nidulantes</taxon>
    </lineage>
</organism>